<protein>
    <submittedName>
        <fullName evidence="2">Uncharacterized protein</fullName>
    </submittedName>
</protein>
<evidence type="ECO:0000256" key="1">
    <source>
        <dbReference type="SAM" id="SignalP"/>
    </source>
</evidence>
<dbReference type="AlphaFoldDB" id="A0A8J3NL44"/>
<feature type="chain" id="PRO_5039336330" evidence="1">
    <location>
        <begin position="19"/>
        <end position="278"/>
    </location>
</feature>
<dbReference type="InterPro" id="IPR027273">
    <property type="entry name" value="Neocarzinostatin-like"/>
</dbReference>
<reference evidence="2 3" key="1">
    <citation type="submission" date="2021-01" db="EMBL/GenBank/DDBJ databases">
        <title>Whole genome shotgun sequence of Catellatospora bangladeshensis NBRC 107357.</title>
        <authorList>
            <person name="Komaki H."/>
            <person name="Tamura T."/>
        </authorList>
    </citation>
    <scope>NUCLEOTIDE SEQUENCE [LARGE SCALE GENOMIC DNA]</scope>
    <source>
        <strain evidence="2 3">NBRC 107357</strain>
    </source>
</reference>
<sequence>MKLRAVLCAAVLAATATAIGLEPAAAAPAPPAARAGLAPTASAHPSRGLDAYTYVIVKGSGLPPSTPIRVVQCDQPSYQVDGDVLGCPVLRTGSTDGAGSYNDSFNPFPLVYRSLEYGDPVPVYCRADICRYFLEWTDAVTGELHSVPSGLLYFVGAPATVALSQSAGLVDGQQVIVTGSAKGSQGRYVTIVQARCYQLVQGSGCSGQLPLVSVPLRDNDTFRVKVPVYRHLADLTDCRDEFFPCRLIAVVLDTDGRPDDTFGVSSLGDPGVVVTFAP</sequence>
<evidence type="ECO:0000313" key="3">
    <source>
        <dbReference type="Proteomes" id="UP000601223"/>
    </source>
</evidence>
<dbReference type="EMBL" id="BONF01000043">
    <property type="protein sequence ID" value="GIF85120.1"/>
    <property type="molecule type" value="Genomic_DNA"/>
</dbReference>
<dbReference type="SUPFAM" id="SSF49319">
    <property type="entry name" value="Actinoxanthin-like"/>
    <property type="match status" value="1"/>
</dbReference>
<comment type="caution">
    <text evidence="2">The sequence shown here is derived from an EMBL/GenBank/DDBJ whole genome shotgun (WGS) entry which is preliminary data.</text>
</comment>
<dbReference type="Proteomes" id="UP000601223">
    <property type="component" value="Unassembled WGS sequence"/>
</dbReference>
<proteinExistence type="predicted"/>
<feature type="signal peptide" evidence="1">
    <location>
        <begin position="1"/>
        <end position="18"/>
    </location>
</feature>
<organism evidence="2 3">
    <name type="scientific">Catellatospora bangladeshensis</name>
    <dbReference type="NCBI Taxonomy" id="310355"/>
    <lineage>
        <taxon>Bacteria</taxon>
        <taxon>Bacillati</taxon>
        <taxon>Actinomycetota</taxon>
        <taxon>Actinomycetes</taxon>
        <taxon>Micromonosporales</taxon>
        <taxon>Micromonosporaceae</taxon>
        <taxon>Catellatospora</taxon>
    </lineage>
</organism>
<keyword evidence="3" id="KW-1185">Reference proteome</keyword>
<gene>
    <name evidence="2" type="ORF">Cba03nite_64690</name>
</gene>
<accession>A0A8J3NL44</accession>
<keyword evidence="1" id="KW-0732">Signal</keyword>
<dbReference type="RefSeq" id="WP_203754397.1">
    <property type="nucleotide sequence ID" value="NZ_BONF01000043.1"/>
</dbReference>
<evidence type="ECO:0000313" key="2">
    <source>
        <dbReference type="EMBL" id="GIF85120.1"/>
    </source>
</evidence>
<dbReference type="Gene3D" id="2.60.40.230">
    <property type="entry name" value="Neocarzinostatin-like"/>
    <property type="match status" value="2"/>
</dbReference>
<name>A0A8J3NL44_9ACTN</name>